<organism evidence="6">
    <name type="scientific">freshwater metagenome</name>
    <dbReference type="NCBI Taxonomy" id="449393"/>
    <lineage>
        <taxon>unclassified sequences</taxon>
        <taxon>metagenomes</taxon>
        <taxon>ecological metagenomes</taxon>
    </lineage>
</organism>
<reference evidence="6" key="1">
    <citation type="submission" date="2020-05" db="EMBL/GenBank/DDBJ databases">
        <authorList>
            <person name="Chiriac C."/>
            <person name="Salcher M."/>
            <person name="Ghai R."/>
            <person name="Kavagutti S V."/>
        </authorList>
    </citation>
    <scope>NUCLEOTIDE SEQUENCE</scope>
</reference>
<evidence type="ECO:0000313" key="5">
    <source>
        <dbReference type="EMBL" id="CAB4743787.1"/>
    </source>
</evidence>
<dbReference type="Pfam" id="PF00535">
    <property type="entry name" value="Glycos_transf_2"/>
    <property type="match status" value="1"/>
</dbReference>
<dbReference type="EMBL" id="CAFAAT010000038">
    <property type="protein sequence ID" value="CAB4803815.1"/>
    <property type="molecule type" value="Genomic_DNA"/>
</dbReference>
<dbReference type="AlphaFoldDB" id="A0A6J6X583"/>
<keyword evidence="2" id="KW-0328">Glycosyltransferase</keyword>
<dbReference type="CDD" id="cd06442">
    <property type="entry name" value="DPM1_like"/>
    <property type="match status" value="1"/>
</dbReference>
<dbReference type="GO" id="GO:0004582">
    <property type="term" value="F:dolichyl-phosphate beta-D-mannosyltransferase activity"/>
    <property type="evidence" value="ECO:0007669"/>
    <property type="project" value="InterPro"/>
</dbReference>
<gene>
    <name evidence="5" type="ORF">UFOPK2802_00719</name>
    <name evidence="6" type="ORF">UFOPK2982_00625</name>
    <name evidence="7" type="ORF">UFOPK3083_00506</name>
</gene>
<keyword evidence="3" id="KW-0808">Transferase</keyword>
<name>A0A6J6X583_9ZZZZ</name>
<dbReference type="EMBL" id="CAFAAE010000078">
    <property type="protein sequence ID" value="CAB4791559.1"/>
    <property type="molecule type" value="Genomic_DNA"/>
</dbReference>
<dbReference type="Gene3D" id="3.90.550.10">
    <property type="entry name" value="Spore Coat Polysaccharide Biosynthesis Protein SpsA, Chain A"/>
    <property type="match status" value="1"/>
</dbReference>
<sequence>MDKLPKVLIVTPTYNEIESIHALITRLVAVKNELATKYDISLLVVDDNSPDGTARAVKERAINWISVLDRPGKGGLGPAYIAGFNWGLTQDFDYLCEIDADLSHQPEQLVHLLDALDGHDLAIGTRWMPGGSVVNWPFSRQLISRIGTGYARLALKLDLKDITSGYRAFHREVLEHIDLASINSQGYCFQIEVALRSSKDGFSIAQVPITFIERAGGVSKMSKRIVIEALWNVTKWGFGSYKYRR</sequence>
<evidence type="ECO:0000259" key="4">
    <source>
        <dbReference type="Pfam" id="PF00535"/>
    </source>
</evidence>
<comment type="similarity">
    <text evidence="1">Belongs to the glycosyltransferase 2 family.</text>
</comment>
<dbReference type="GO" id="GO:0009247">
    <property type="term" value="P:glycolipid biosynthetic process"/>
    <property type="evidence" value="ECO:0007669"/>
    <property type="project" value="TreeGrafter"/>
</dbReference>
<dbReference type="FunFam" id="3.90.550.10:FF:000122">
    <property type="entry name" value="Dolichol-phosphate mannosyltransferase subunit 1"/>
    <property type="match status" value="1"/>
</dbReference>
<proteinExistence type="inferred from homology"/>
<dbReference type="EMBL" id="CAEZYX010000069">
    <property type="protein sequence ID" value="CAB4743787.1"/>
    <property type="molecule type" value="Genomic_DNA"/>
</dbReference>
<protein>
    <submittedName>
        <fullName evidence="6">Unannotated protein</fullName>
    </submittedName>
</protein>
<dbReference type="InterPro" id="IPR039528">
    <property type="entry name" value="DPM1-like"/>
</dbReference>
<dbReference type="InterPro" id="IPR029044">
    <property type="entry name" value="Nucleotide-diphossugar_trans"/>
</dbReference>
<dbReference type="InterPro" id="IPR001173">
    <property type="entry name" value="Glyco_trans_2-like"/>
</dbReference>
<evidence type="ECO:0000313" key="6">
    <source>
        <dbReference type="EMBL" id="CAB4791559.1"/>
    </source>
</evidence>
<evidence type="ECO:0000313" key="7">
    <source>
        <dbReference type="EMBL" id="CAB4803815.1"/>
    </source>
</evidence>
<dbReference type="SUPFAM" id="SSF53448">
    <property type="entry name" value="Nucleotide-diphospho-sugar transferases"/>
    <property type="match status" value="1"/>
</dbReference>
<evidence type="ECO:0000256" key="2">
    <source>
        <dbReference type="ARBA" id="ARBA00022676"/>
    </source>
</evidence>
<dbReference type="PANTHER" id="PTHR43398:SF1">
    <property type="entry name" value="DOLICHOL-PHOSPHATE MANNOSYLTRANSFERASE SUBUNIT 1"/>
    <property type="match status" value="1"/>
</dbReference>
<dbReference type="GO" id="GO:0016020">
    <property type="term" value="C:membrane"/>
    <property type="evidence" value="ECO:0007669"/>
    <property type="project" value="GOC"/>
</dbReference>
<accession>A0A6J6X583</accession>
<evidence type="ECO:0000256" key="3">
    <source>
        <dbReference type="ARBA" id="ARBA00022679"/>
    </source>
</evidence>
<dbReference type="PANTHER" id="PTHR43398">
    <property type="entry name" value="DOLICHOL-PHOSPHATE MANNOSYLTRANSFERASE SUBUNIT 1"/>
    <property type="match status" value="1"/>
</dbReference>
<evidence type="ECO:0000256" key="1">
    <source>
        <dbReference type="ARBA" id="ARBA00006739"/>
    </source>
</evidence>
<feature type="domain" description="Glycosyltransferase 2-like" evidence="4">
    <location>
        <begin position="9"/>
        <end position="177"/>
    </location>
</feature>